<accession>A0A401ITX9</accession>
<protein>
    <submittedName>
        <fullName evidence="1">Uncharacterized protein</fullName>
    </submittedName>
</protein>
<evidence type="ECO:0000313" key="1">
    <source>
        <dbReference type="EMBL" id="GBG94958.1"/>
    </source>
</evidence>
<organism evidence="1 2">
    <name type="scientific">Ligilactobacillus salitolerans</name>
    <dbReference type="NCBI Taxonomy" id="1808352"/>
    <lineage>
        <taxon>Bacteria</taxon>
        <taxon>Bacillati</taxon>
        <taxon>Bacillota</taxon>
        <taxon>Bacilli</taxon>
        <taxon>Lactobacillales</taxon>
        <taxon>Lactobacillaceae</taxon>
        <taxon>Ligilactobacillus</taxon>
    </lineage>
</organism>
<name>A0A401ITX9_9LACO</name>
<sequence>MKILGKTIHVTPSNDVKIILVIDKSFYDPEMESVEIQKPEYVEAALPSEEEFTLYDVFEKYKDVAFLGQIFVINDWPFEGTIYKIENNGGAIEYATTRGYA</sequence>
<evidence type="ECO:0000313" key="2">
    <source>
        <dbReference type="Proteomes" id="UP000286848"/>
    </source>
</evidence>
<proteinExistence type="predicted"/>
<dbReference type="AlphaFoldDB" id="A0A401ITX9"/>
<dbReference type="Proteomes" id="UP000286848">
    <property type="component" value="Unassembled WGS sequence"/>
</dbReference>
<dbReference type="EMBL" id="BFFP01000022">
    <property type="protein sequence ID" value="GBG94958.1"/>
    <property type="molecule type" value="Genomic_DNA"/>
</dbReference>
<gene>
    <name evidence="1" type="ORF">LFYK43_14170</name>
</gene>
<reference evidence="1 2" key="1">
    <citation type="journal article" date="2019" name="Int. J. Syst. Evol. Microbiol.">
        <title>Lactobacillus salitolerans sp. nov., a novel lactic acid bacterium isolated from spent mushroom substrates.</title>
        <authorList>
            <person name="Tohno M."/>
            <person name="Tanizawa Y."/>
            <person name="Kojima Y."/>
            <person name="Sakamoto M."/>
            <person name="Nakamura Y."/>
            <person name="Ohkuma M."/>
            <person name="Kobayashi H."/>
        </authorList>
    </citation>
    <scope>NUCLEOTIDE SEQUENCE [LARGE SCALE GENOMIC DNA]</scope>
    <source>
        <strain evidence="1 2">YK43</strain>
    </source>
</reference>
<keyword evidence="2" id="KW-1185">Reference proteome</keyword>
<comment type="caution">
    <text evidence="1">The sequence shown here is derived from an EMBL/GenBank/DDBJ whole genome shotgun (WGS) entry which is preliminary data.</text>
</comment>